<feature type="chain" id="PRO_5002068921" description="TonB-dependent receptor" evidence="10">
    <location>
        <begin position="34"/>
        <end position="884"/>
    </location>
</feature>
<evidence type="ECO:0000256" key="3">
    <source>
        <dbReference type="ARBA" id="ARBA00022452"/>
    </source>
</evidence>
<evidence type="ECO:0008006" key="15">
    <source>
        <dbReference type="Google" id="ProtNLM"/>
    </source>
</evidence>
<evidence type="ECO:0000259" key="12">
    <source>
        <dbReference type="Pfam" id="PF07715"/>
    </source>
</evidence>
<dbReference type="AlphaFoldDB" id="A0A0B2BZS9"/>
<comment type="similarity">
    <text evidence="8 9">Belongs to the TonB-dependent receptor family.</text>
</comment>
<evidence type="ECO:0000256" key="9">
    <source>
        <dbReference type="RuleBase" id="RU003357"/>
    </source>
</evidence>
<dbReference type="Gene3D" id="2.40.170.20">
    <property type="entry name" value="TonB-dependent receptor, beta-barrel domain"/>
    <property type="match status" value="1"/>
</dbReference>
<dbReference type="InterPro" id="IPR039426">
    <property type="entry name" value="TonB-dep_rcpt-like"/>
</dbReference>
<keyword evidence="10" id="KW-0732">Signal</keyword>
<protein>
    <recommendedName>
        <fullName evidence="15">TonB-dependent receptor</fullName>
    </recommendedName>
</protein>
<accession>A0A0B2BZS9</accession>
<comment type="caution">
    <text evidence="13">The sequence shown here is derived from an EMBL/GenBank/DDBJ whole genome shotgun (WGS) entry which is preliminary data.</text>
</comment>
<evidence type="ECO:0000256" key="4">
    <source>
        <dbReference type="ARBA" id="ARBA00022692"/>
    </source>
</evidence>
<feature type="signal peptide" evidence="10">
    <location>
        <begin position="1"/>
        <end position="33"/>
    </location>
</feature>
<keyword evidence="3 8" id="KW-1134">Transmembrane beta strand</keyword>
<dbReference type="InterPro" id="IPR036942">
    <property type="entry name" value="Beta-barrel_TonB_sf"/>
</dbReference>
<keyword evidence="7 8" id="KW-0998">Cell outer membrane</keyword>
<organism evidence="13 14">
    <name type="scientific">Croceibacterium mercuriale</name>
    <dbReference type="NCBI Taxonomy" id="1572751"/>
    <lineage>
        <taxon>Bacteria</taxon>
        <taxon>Pseudomonadati</taxon>
        <taxon>Pseudomonadota</taxon>
        <taxon>Alphaproteobacteria</taxon>
        <taxon>Sphingomonadales</taxon>
        <taxon>Erythrobacteraceae</taxon>
        <taxon>Croceibacterium</taxon>
    </lineage>
</organism>
<dbReference type="GO" id="GO:0009279">
    <property type="term" value="C:cell outer membrane"/>
    <property type="evidence" value="ECO:0007669"/>
    <property type="project" value="UniProtKB-SubCell"/>
</dbReference>
<dbReference type="PROSITE" id="PS52016">
    <property type="entry name" value="TONB_DEPENDENT_REC_3"/>
    <property type="match status" value="1"/>
</dbReference>
<evidence type="ECO:0000256" key="5">
    <source>
        <dbReference type="ARBA" id="ARBA00023077"/>
    </source>
</evidence>
<evidence type="ECO:0000256" key="1">
    <source>
        <dbReference type="ARBA" id="ARBA00004571"/>
    </source>
</evidence>
<keyword evidence="14" id="KW-1185">Reference proteome</keyword>
<dbReference type="Pfam" id="PF00593">
    <property type="entry name" value="TonB_dep_Rec_b-barrel"/>
    <property type="match status" value="1"/>
</dbReference>
<evidence type="ECO:0000313" key="14">
    <source>
        <dbReference type="Proteomes" id="UP000030988"/>
    </source>
</evidence>
<evidence type="ECO:0000256" key="6">
    <source>
        <dbReference type="ARBA" id="ARBA00023136"/>
    </source>
</evidence>
<evidence type="ECO:0000259" key="11">
    <source>
        <dbReference type="Pfam" id="PF00593"/>
    </source>
</evidence>
<comment type="subcellular location">
    <subcellularLocation>
        <location evidence="1 8">Cell outer membrane</location>
        <topology evidence="1 8">Multi-pass membrane protein</topology>
    </subcellularLocation>
</comment>
<keyword evidence="2 8" id="KW-0813">Transport</keyword>
<dbReference type="EMBL" id="JTDN01000001">
    <property type="protein sequence ID" value="KHL25537.1"/>
    <property type="molecule type" value="Genomic_DNA"/>
</dbReference>
<dbReference type="Gene3D" id="2.170.130.10">
    <property type="entry name" value="TonB-dependent receptor, plug domain"/>
    <property type="match status" value="1"/>
</dbReference>
<evidence type="ECO:0000313" key="13">
    <source>
        <dbReference type="EMBL" id="KHL25537.1"/>
    </source>
</evidence>
<gene>
    <name evidence="13" type="ORF">PK98_02335</name>
</gene>
<sequence>MLVIARKMSPGVSAMALAIGAFGFTLTTEMAQAQQASDPAPPAADGKGAAEPAIIVTGSRIRGIEPTGSPVIGLSREDLEASTATTTAQFLSELPQVFNLGVTDASFSSANNANANVTLGTGINLRGLGTESTLSLLDGRRLPQAGTQGQFFDPSVIPTTAIERIEVLADGSSGIYGSDAVGGVVNILLRRNYTGAEVFGRVSLSDGAEEYQAGGVIGDSWGSGSVMVAGEYGNRDALLASGRSFYTDDHRPFGGPDLRSQFSNPGNIIVGGTSYAIPAGQDGTNLQPGDLAAGTTNLQSIYDGAYALPSQTRYSAALTLQQDVTDWLSLDVQGFMAHRDGEQAFGGTTSTLTVPSSNPFFVHPTNPAARSVQVRYGFQDDLGNNVRRGEQDVLFVTSALNADLWGGWSGQAFFSYGEDRERSSINNVDAAALSRALADPNPATALNPFGDGSNTNPATLASLVGRFRVDTDYRLQEYGLSADGPLFALPAGDVRAAIGASRQEIRFVDISPVANDRSRGVNSVFGELFVPVIGGETAGAFGQELNLSAAARFDDYQDVGSTINPKFGLTWRPIDDVAIRATWGKSFRAPTLADLGNPSNGLGTFVDPTSPDGFRRVLFLRGGNAELEPEKATTWSVGADVQPSFVDGLTLSVSYYNVDYSNRIATPGNDQLALTRPELASLITLNPDPAVINAVYAQPSFNGVPEDPATIYAIVDGRRVNLGTVQTDGLEFIADYDADTGWGSWTAGVNAAYILNFDRQLTPDAAALDIVNTLNNPLQFIARAYLGATVGGVTGRVTVNHTGGYDNDTVTPLVEVPSQTEFDLALRYTVEGVASFLNAVTFTLDVRDVFDNDPPYVRNGTLAFDPNAHDPLGRTVSAGIRTRF</sequence>
<keyword evidence="6 8" id="KW-0472">Membrane</keyword>
<dbReference type="PANTHER" id="PTHR47234:SF2">
    <property type="entry name" value="TONB-DEPENDENT RECEPTOR"/>
    <property type="match status" value="1"/>
</dbReference>
<keyword evidence="5 9" id="KW-0798">TonB box</keyword>
<evidence type="ECO:0000256" key="8">
    <source>
        <dbReference type="PROSITE-ProRule" id="PRU01360"/>
    </source>
</evidence>
<keyword evidence="4 8" id="KW-0812">Transmembrane</keyword>
<dbReference type="PANTHER" id="PTHR47234">
    <property type="match status" value="1"/>
</dbReference>
<evidence type="ECO:0000256" key="7">
    <source>
        <dbReference type="ARBA" id="ARBA00023237"/>
    </source>
</evidence>
<dbReference type="STRING" id="1572751.PK98_02335"/>
<proteinExistence type="inferred from homology"/>
<feature type="domain" description="TonB-dependent receptor plug" evidence="12">
    <location>
        <begin position="69"/>
        <end position="184"/>
    </location>
</feature>
<dbReference type="Pfam" id="PF07715">
    <property type="entry name" value="Plug"/>
    <property type="match status" value="1"/>
</dbReference>
<dbReference type="InterPro" id="IPR000531">
    <property type="entry name" value="Beta-barrel_TonB"/>
</dbReference>
<dbReference type="Proteomes" id="UP000030988">
    <property type="component" value="Unassembled WGS sequence"/>
</dbReference>
<dbReference type="InterPro" id="IPR012910">
    <property type="entry name" value="Plug_dom"/>
</dbReference>
<dbReference type="RefSeq" id="WP_039093987.1">
    <property type="nucleotide sequence ID" value="NZ_JTDN01000001.1"/>
</dbReference>
<dbReference type="SUPFAM" id="SSF56935">
    <property type="entry name" value="Porins"/>
    <property type="match status" value="1"/>
</dbReference>
<dbReference type="OrthoDB" id="7614575at2"/>
<reference evidence="13 14" key="1">
    <citation type="submission" date="2014-11" db="EMBL/GenBank/DDBJ databases">
        <title>Draft genome sequence of Kirrobacter mercurialis.</title>
        <authorList>
            <person name="Coil D.A."/>
            <person name="Eisen J.A."/>
        </authorList>
    </citation>
    <scope>NUCLEOTIDE SEQUENCE [LARGE SCALE GENOMIC DNA]</scope>
    <source>
        <strain evidence="13 14">Coronado</strain>
    </source>
</reference>
<dbReference type="InterPro" id="IPR037066">
    <property type="entry name" value="Plug_dom_sf"/>
</dbReference>
<feature type="domain" description="TonB-dependent receptor-like beta-barrel" evidence="11">
    <location>
        <begin position="356"/>
        <end position="847"/>
    </location>
</feature>
<name>A0A0B2BZS9_9SPHN</name>
<evidence type="ECO:0000256" key="2">
    <source>
        <dbReference type="ARBA" id="ARBA00022448"/>
    </source>
</evidence>
<evidence type="ECO:0000256" key="10">
    <source>
        <dbReference type="SAM" id="SignalP"/>
    </source>
</evidence>